<keyword evidence="5" id="KW-1185">Reference proteome</keyword>
<dbReference type="InterPro" id="IPR023210">
    <property type="entry name" value="NADP_OxRdtase_dom"/>
</dbReference>
<accession>A0AA35TV80</accession>
<dbReference type="EMBL" id="CASHTH010004192">
    <property type="protein sequence ID" value="CAI8054542.1"/>
    <property type="molecule type" value="Genomic_DNA"/>
</dbReference>
<evidence type="ECO:0000256" key="1">
    <source>
        <dbReference type="ARBA" id="ARBA00023002"/>
    </source>
</evidence>
<reference evidence="4" key="1">
    <citation type="submission" date="2023-03" db="EMBL/GenBank/DDBJ databases">
        <authorList>
            <person name="Steffen K."/>
            <person name="Cardenas P."/>
        </authorList>
    </citation>
    <scope>NUCLEOTIDE SEQUENCE</scope>
</reference>
<evidence type="ECO:0000313" key="5">
    <source>
        <dbReference type="Proteomes" id="UP001174909"/>
    </source>
</evidence>
<dbReference type="Proteomes" id="UP001174909">
    <property type="component" value="Unassembled WGS sequence"/>
</dbReference>
<gene>
    <name evidence="4" type="ORF">GBAR_LOCUS29759</name>
</gene>
<feature type="domain" description="NADP-dependent oxidoreductase" evidence="3">
    <location>
        <begin position="2"/>
        <end position="113"/>
    </location>
</feature>
<dbReference type="GO" id="GO:0016491">
    <property type="term" value="F:oxidoreductase activity"/>
    <property type="evidence" value="ECO:0007669"/>
    <property type="project" value="UniProtKB-KW"/>
</dbReference>
<keyword evidence="1" id="KW-0560">Oxidoreductase</keyword>
<proteinExistence type="inferred from homology"/>
<dbReference type="PANTHER" id="PTHR43364">
    <property type="entry name" value="NADH-SPECIFIC METHYLGLYOXAL REDUCTASE-RELATED"/>
    <property type="match status" value="1"/>
</dbReference>
<protein>
    <submittedName>
        <fullName evidence="4">Aldo-keto reductase IolS</fullName>
    </submittedName>
</protein>
<dbReference type="PANTHER" id="PTHR43364:SF4">
    <property type="entry name" value="NAD(P)-LINKED OXIDOREDUCTASE SUPERFAMILY PROTEIN"/>
    <property type="match status" value="1"/>
</dbReference>
<evidence type="ECO:0000259" key="3">
    <source>
        <dbReference type="Pfam" id="PF00248"/>
    </source>
</evidence>
<sequence length="144" mass="15597">MPLLQGLLTGMYKTAEELPAVHARFRQFRGDRERAGHGEEGAEEEMFAAVDGIRKVAEAEGVPMSRLAIAWTIAKPGITCELVGTRNVSELEENLRVASLSLSPEPMAKLDELTTPLLQKLGAKCGILPSATHPLIQPKLLDSP</sequence>
<dbReference type="SUPFAM" id="SSF51430">
    <property type="entry name" value="NAD(P)-linked oxidoreductase"/>
    <property type="match status" value="1"/>
</dbReference>
<dbReference type="Gene3D" id="3.20.20.100">
    <property type="entry name" value="NADP-dependent oxidoreductase domain"/>
    <property type="match status" value="1"/>
</dbReference>
<comment type="similarity">
    <text evidence="2">Belongs to the aldo/keto reductase family. Aldo/keto reductase 2 subfamily.</text>
</comment>
<organism evidence="4 5">
    <name type="scientific">Geodia barretti</name>
    <name type="common">Barrett's horny sponge</name>
    <dbReference type="NCBI Taxonomy" id="519541"/>
    <lineage>
        <taxon>Eukaryota</taxon>
        <taxon>Metazoa</taxon>
        <taxon>Porifera</taxon>
        <taxon>Demospongiae</taxon>
        <taxon>Heteroscleromorpha</taxon>
        <taxon>Tetractinellida</taxon>
        <taxon>Astrophorina</taxon>
        <taxon>Geodiidae</taxon>
        <taxon>Geodia</taxon>
    </lineage>
</organism>
<name>A0AA35TV80_GEOBA</name>
<dbReference type="InterPro" id="IPR036812">
    <property type="entry name" value="NAD(P)_OxRdtase_dom_sf"/>
</dbReference>
<comment type="caution">
    <text evidence="4">The sequence shown here is derived from an EMBL/GenBank/DDBJ whole genome shotgun (WGS) entry which is preliminary data.</text>
</comment>
<evidence type="ECO:0000256" key="2">
    <source>
        <dbReference type="ARBA" id="ARBA00038157"/>
    </source>
</evidence>
<dbReference type="AlphaFoldDB" id="A0AA35TV80"/>
<evidence type="ECO:0000313" key="4">
    <source>
        <dbReference type="EMBL" id="CAI8054542.1"/>
    </source>
</evidence>
<dbReference type="InterPro" id="IPR050523">
    <property type="entry name" value="AKR_Detox_Biosynth"/>
</dbReference>
<dbReference type="Pfam" id="PF00248">
    <property type="entry name" value="Aldo_ket_red"/>
    <property type="match status" value="1"/>
</dbReference>